<dbReference type="PANTHER" id="PTHR28174">
    <property type="entry name" value="54S RIBOSOMAL PROTEIN L36, MITOCHONDRIAL"/>
    <property type="match status" value="1"/>
</dbReference>
<proteinExistence type="predicted"/>
<evidence type="ECO:0000256" key="1">
    <source>
        <dbReference type="SAM" id="MobiDB-lite"/>
    </source>
</evidence>
<dbReference type="InterPro" id="IPR034600">
    <property type="entry name" value="Ribosomal_bL31m"/>
</dbReference>
<evidence type="ECO:0000313" key="4">
    <source>
        <dbReference type="Proteomes" id="UP000503462"/>
    </source>
</evidence>
<dbReference type="AlphaFoldDB" id="A0A6H0Y0V9"/>
<dbReference type="Gene3D" id="6.20.130.10">
    <property type="match status" value="1"/>
</dbReference>
<accession>A0A6H0Y0V9</accession>
<evidence type="ECO:0000259" key="2">
    <source>
        <dbReference type="Pfam" id="PF21492"/>
    </source>
</evidence>
<feature type="domain" description="Ribosomal protein bL31m N-terminal" evidence="2">
    <location>
        <begin position="32"/>
        <end position="77"/>
    </location>
</feature>
<dbReference type="EMBL" id="CP051142">
    <property type="protein sequence ID" value="QIX00478.1"/>
    <property type="molecule type" value="Genomic_DNA"/>
</dbReference>
<sequence length="155" mass="17183">MFASSSRPVRLRTQVSRITQTQQTRNATLIRRPKRPYTFTQLITLSDGSTFLHRTTSPEPVYRTTKDTKNNALWNPSSEKLLNVEEDEAGRLARFRARFGRGWDVEAVSEDGSDNAAVSENSDSLTDLMAASAAEGSTKDKAKNSAADKSKDKAK</sequence>
<dbReference type="Proteomes" id="UP000503462">
    <property type="component" value="Chromosome 4"/>
</dbReference>
<evidence type="ECO:0000313" key="3">
    <source>
        <dbReference type="EMBL" id="QIX00478.1"/>
    </source>
</evidence>
<keyword evidence="4" id="KW-1185">Reference proteome</keyword>
<reference evidence="3 4" key="1">
    <citation type="journal article" date="2016" name="Sci. Rep.">
        <title>Peltaster fructicola genome reveals evolution from an invasive phytopathogen to an ectophytic parasite.</title>
        <authorList>
            <person name="Xu C."/>
            <person name="Chen H."/>
            <person name="Gleason M.L."/>
            <person name="Xu J.R."/>
            <person name="Liu H."/>
            <person name="Zhang R."/>
            <person name="Sun G."/>
        </authorList>
    </citation>
    <scope>NUCLEOTIDE SEQUENCE [LARGE SCALE GENOMIC DNA]</scope>
    <source>
        <strain evidence="3 4">LNHT1506</strain>
    </source>
</reference>
<name>A0A6H0Y0V9_9PEZI</name>
<dbReference type="GO" id="GO:0003735">
    <property type="term" value="F:structural constituent of ribosome"/>
    <property type="evidence" value="ECO:0007669"/>
    <property type="project" value="InterPro"/>
</dbReference>
<gene>
    <name evidence="3" type="ORF">AMS68_005995</name>
</gene>
<organism evidence="3 4">
    <name type="scientific">Peltaster fructicola</name>
    <dbReference type="NCBI Taxonomy" id="286661"/>
    <lineage>
        <taxon>Eukaryota</taxon>
        <taxon>Fungi</taxon>
        <taxon>Dikarya</taxon>
        <taxon>Ascomycota</taxon>
        <taxon>Pezizomycotina</taxon>
        <taxon>Dothideomycetes</taxon>
        <taxon>Dothideomycetes incertae sedis</taxon>
        <taxon>Peltaster</taxon>
    </lineage>
</organism>
<dbReference type="Pfam" id="PF21492">
    <property type="entry name" value="bL31_N"/>
    <property type="match status" value="1"/>
</dbReference>
<feature type="region of interest" description="Disordered" evidence="1">
    <location>
        <begin position="110"/>
        <end position="155"/>
    </location>
</feature>
<dbReference type="PANTHER" id="PTHR28174:SF1">
    <property type="entry name" value="LARGE RIBOSOMAL SUBUNIT PROTEIN BL31M"/>
    <property type="match status" value="1"/>
</dbReference>
<protein>
    <recommendedName>
        <fullName evidence="2">Ribosomal protein bL31m N-terminal domain-containing protein</fullName>
    </recommendedName>
</protein>
<dbReference type="OrthoDB" id="5587740at2759"/>
<feature type="compositionally biased region" description="Basic and acidic residues" evidence="1">
    <location>
        <begin position="137"/>
        <end position="155"/>
    </location>
</feature>
<dbReference type="GO" id="GO:0005762">
    <property type="term" value="C:mitochondrial large ribosomal subunit"/>
    <property type="evidence" value="ECO:0007669"/>
    <property type="project" value="InterPro"/>
</dbReference>
<dbReference type="GO" id="GO:0032543">
    <property type="term" value="P:mitochondrial translation"/>
    <property type="evidence" value="ECO:0007669"/>
    <property type="project" value="InterPro"/>
</dbReference>
<feature type="compositionally biased region" description="Polar residues" evidence="1">
    <location>
        <begin position="116"/>
        <end position="125"/>
    </location>
</feature>
<dbReference type="InterPro" id="IPR048874">
    <property type="entry name" value="Ribosomal_bL31m_N"/>
</dbReference>